<dbReference type="RefSeq" id="WP_120723512.1">
    <property type="nucleotide sequence ID" value="NZ_RBAK01000001.1"/>
</dbReference>
<comment type="caution">
    <text evidence="1">The sequence shown here is derived from an EMBL/GenBank/DDBJ whole genome shotgun (WGS) entry which is preliminary data.</text>
</comment>
<evidence type="ECO:0000313" key="2">
    <source>
        <dbReference type="Proteomes" id="UP000281726"/>
    </source>
</evidence>
<dbReference type="AlphaFoldDB" id="A0A3A9ZPW3"/>
<accession>A0A3A9ZPW3</accession>
<keyword evidence="2" id="KW-1185">Reference proteome</keyword>
<gene>
    <name evidence="1" type="ORF">D7223_00150</name>
</gene>
<sequence length="454" mass="49630">MLLRTVFVLGAGLSLAISDKMPLTDALGNLVRGRLPSAAARSPHGFKGGYFEAWLSRLAEPQPDLLDHENYSNHGLFLNVTDNIYTIVQECQLNVLAGQPDWWLQRLVGLMHTGLSDVITFNYDMLIEHTIEYLCPGQWPVGDIARAFRLVRDVPPFYRQPGFLVASSAGTFRLLKLHGSLDTFWVPGDSSGATIQRWELQGGWGDPQGVDEDRRRQALPGRSPFIVPPAAAKSAFYNNPVTRELWRSASEALRAADRVALIGYSLPPTDLVTSGMFIDTLRGTDTQVDVVNPCPDDIADRLINLGVPDGNVRRIKGTNPASDYTDLLEDEAARTITAKLSGADPSRLLVVATSAYRAARVTGMRRNGDTVVLTIEPVTSLEATARKQHHLTQKVVDTATLLGYLDDDSRVTVDYADGTRAAIIAVGEWHTGTGLGDGHWTVLIPPAMPTAELR</sequence>
<reference evidence="1 2" key="1">
    <citation type="journal article" date="2004" name="Syst. Appl. Microbiol.">
        <title>Cryptoendolithic actinomycetes from antarctic sandstone rock samples: Micromonospora endolithica sp. nov. and two isolates related to Micromonospora coerulea Jensen 1932.</title>
        <authorList>
            <person name="Hirsch P."/>
            <person name="Mevs U."/>
            <person name="Kroppenstedt R.M."/>
            <person name="Schumann P."/>
            <person name="Stackebrandt E."/>
        </authorList>
    </citation>
    <scope>NUCLEOTIDE SEQUENCE [LARGE SCALE GENOMIC DNA]</scope>
    <source>
        <strain evidence="1 2">JCM 12677</strain>
    </source>
</reference>
<dbReference type="EMBL" id="RBAK01000001">
    <property type="protein sequence ID" value="RKN50272.1"/>
    <property type="molecule type" value="Genomic_DNA"/>
</dbReference>
<evidence type="ECO:0008006" key="3">
    <source>
        <dbReference type="Google" id="ProtNLM"/>
    </source>
</evidence>
<organism evidence="1 2">
    <name type="scientific">Micromonospora endolithica</name>
    <dbReference type="NCBI Taxonomy" id="230091"/>
    <lineage>
        <taxon>Bacteria</taxon>
        <taxon>Bacillati</taxon>
        <taxon>Actinomycetota</taxon>
        <taxon>Actinomycetes</taxon>
        <taxon>Micromonosporales</taxon>
        <taxon>Micromonosporaceae</taxon>
        <taxon>Micromonospora</taxon>
    </lineage>
</organism>
<protein>
    <recommendedName>
        <fullName evidence="3">SIR2-like domain-containing protein</fullName>
    </recommendedName>
</protein>
<evidence type="ECO:0000313" key="1">
    <source>
        <dbReference type="EMBL" id="RKN50272.1"/>
    </source>
</evidence>
<dbReference type="OrthoDB" id="9808492at2"/>
<dbReference type="Proteomes" id="UP000281726">
    <property type="component" value="Unassembled WGS sequence"/>
</dbReference>
<proteinExistence type="predicted"/>
<name>A0A3A9ZPW3_9ACTN</name>